<evidence type="ECO:0000313" key="3">
    <source>
        <dbReference type="Proteomes" id="UP000639004"/>
    </source>
</evidence>
<accession>A0ABS0TPP9</accession>
<feature type="transmembrane region" description="Helical" evidence="1">
    <location>
        <begin position="75"/>
        <end position="98"/>
    </location>
</feature>
<organism evidence="2 3">
    <name type="scientific">Serratia proteamaculans</name>
    <dbReference type="NCBI Taxonomy" id="28151"/>
    <lineage>
        <taxon>Bacteria</taxon>
        <taxon>Pseudomonadati</taxon>
        <taxon>Pseudomonadota</taxon>
        <taxon>Gammaproteobacteria</taxon>
        <taxon>Enterobacterales</taxon>
        <taxon>Yersiniaceae</taxon>
        <taxon>Serratia</taxon>
    </lineage>
</organism>
<feature type="transmembrane region" description="Helical" evidence="1">
    <location>
        <begin position="12"/>
        <end position="32"/>
    </location>
</feature>
<feature type="non-terminal residue" evidence="2">
    <location>
        <position position="1"/>
    </location>
</feature>
<keyword evidence="1" id="KW-1133">Transmembrane helix</keyword>
<evidence type="ECO:0000256" key="1">
    <source>
        <dbReference type="SAM" id="Phobius"/>
    </source>
</evidence>
<dbReference type="EMBL" id="JAEHSL010000004">
    <property type="protein sequence ID" value="MBI6180333.1"/>
    <property type="molecule type" value="Genomic_DNA"/>
</dbReference>
<feature type="transmembrane region" description="Helical" evidence="1">
    <location>
        <begin position="104"/>
        <end position="123"/>
    </location>
</feature>
<dbReference type="Proteomes" id="UP000639004">
    <property type="component" value="Unassembled WGS sequence"/>
</dbReference>
<comment type="caution">
    <text evidence="2">The sequence shown here is derived from an EMBL/GenBank/DDBJ whole genome shotgun (WGS) entry which is preliminary data.</text>
</comment>
<feature type="transmembrane region" description="Helical" evidence="1">
    <location>
        <begin position="38"/>
        <end position="55"/>
    </location>
</feature>
<name>A0ABS0TPP9_SERPR</name>
<evidence type="ECO:0000313" key="2">
    <source>
        <dbReference type="EMBL" id="MBI6180333.1"/>
    </source>
</evidence>
<keyword evidence="3" id="KW-1185">Reference proteome</keyword>
<keyword evidence="1" id="KW-0472">Membrane</keyword>
<proteinExistence type="predicted"/>
<gene>
    <name evidence="2" type="ORF">JEQ07_07960</name>
</gene>
<dbReference type="PANTHER" id="PTHR47547">
    <property type="match status" value="1"/>
</dbReference>
<dbReference type="PANTHER" id="PTHR47547:SF1">
    <property type="entry name" value="ASPARTATE-PROTON SYMPORTER"/>
    <property type="match status" value="1"/>
</dbReference>
<protein>
    <submittedName>
        <fullName evidence="2">Aspartate:proton symporter</fullName>
    </submittedName>
</protein>
<dbReference type="InterPro" id="IPR052962">
    <property type="entry name" value="AA_Transporter_AGT"/>
</dbReference>
<sequence>RNAPDLPRPFFVRGFCVLGPVSFIISALIVYWSGWNTVSWLLGLQILMFVVYILFKNKVPTHAVSLKQQIWSSLWLIAFYALIIVASYLGSFGGINAIGHPWDTLTVAVIALAIYYWGAYTCLPQANFAGDEEE</sequence>
<reference evidence="2 3" key="1">
    <citation type="submission" date="2020-12" db="EMBL/GenBank/DDBJ databases">
        <title>Enhanced detection system for hospital associated transmission using whole genome sequencing surveillance.</title>
        <authorList>
            <person name="Harrison L.H."/>
            <person name="Van Tyne D."/>
            <person name="Marsh J.W."/>
            <person name="Griffith M.P."/>
            <person name="Snyder D.J."/>
            <person name="Cooper V.S."/>
            <person name="Mustapha M."/>
        </authorList>
    </citation>
    <scope>NUCLEOTIDE SEQUENCE [LARGE SCALE GENOMIC DNA]</scope>
    <source>
        <strain evidence="2 3">SER00238</strain>
    </source>
</reference>
<keyword evidence="1" id="KW-0812">Transmembrane</keyword>